<keyword evidence="1" id="KW-1133">Transmembrane helix</keyword>
<sequence>MSKVRIAIACLLPLTLLGIVGFKIYHNPYGIWPFPPESYALALLRSPKLILAAVVGLFAPMPLCLTAAVRIGRRRGETDAVGILVAQLSVLVVVGLTEFFGLVATGLNTRRAFLMTQAAIIALGLLALRRELARAGMRPVERGVRHYLFIIGSMVACGLASVHFGADCGWDLFNYHYYNAYAFLNHRHGFDFAVADKETHFNPLLDVAYYLVVRNVRPVWGGFIFGAVHGLAVTLLFGIAYEVLGRLDALRAGRIPLAAACAFAGVCEPMFLAQLGTTWNDVLLTSFVLAAVLVVVRLVGRGDDVSPIRAGWLAVLAGGLIGMAAGFKLTSATYAVGMTLALLASPVCWRRRLGLAAAFAAGVVPGLLLTNGFWMSELYVRYGNPIFPLYNTIFKSPYWTDQNMTYHRVSAGFRWYDHLLVPFYLAQNKQLLSEVPSADPRLAIACVLLLLTGLGRLLLAMGTDWRSPKAVRERLKGPFSPDASLLVVFAVASYVVWYLQFRIVRYLTPVKLLAPLVCVLLLLDLLRGRRRVWVASAAVLIVVSAGIDMTNLGRRDWNWTYLDFKIPKFEAATTKNGIVLMIAYGKQASPEPFGAVVAELPPEMRYIRIDSPQIMRTAGDEPLAMEREVLDLVRKHQGPVYLLTHNVQPSLEFAAKSLVRYDLALTTAGPPPKRITGWCRDLGLWRLERRSAAAPSAVAAAPGDHLIR</sequence>
<evidence type="ECO:0008006" key="3">
    <source>
        <dbReference type="Google" id="ProtNLM"/>
    </source>
</evidence>
<reference evidence="2" key="1">
    <citation type="submission" date="2024-05" db="EMBL/GenBank/DDBJ databases">
        <title>Planctomycetes of the genus Singulisphaera possess chitinolytic capabilities.</title>
        <authorList>
            <person name="Ivanova A."/>
        </authorList>
    </citation>
    <scope>NUCLEOTIDE SEQUENCE</scope>
    <source>
        <strain evidence="2">Ch08T</strain>
    </source>
</reference>
<dbReference type="RefSeq" id="WP_406696637.1">
    <property type="nucleotide sequence ID" value="NZ_CP155447.1"/>
</dbReference>
<dbReference type="EMBL" id="CP155447">
    <property type="protein sequence ID" value="XBH03895.1"/>
    <property type="molecule type" value="Genomic_DNA"/>
</dbReference>
<feature type="transmembrane region" description="Helical" evidence="1">
    <location>
        <begin position="49"/>
        <end position="69"/>
    </location>
</feature>
<feature type="transmembrane region" description="Helical" evidence="1">
    <location>
        <begin position="219"/>
        <end position="243"/>
    </location>
</feature>
<proteinExistence type="predicted"/>
<feature type="transmembrane region" description="Helical" evidence="1">
    <location>
        <begin position="356"/>
        <end position="375"/>
    </location>
</feature>
<feature type="transmembrane region" description="Helical" evidence="1">
    <location>
        <begin position="506"/>
        <end position="525"/>
    </location>
</feature>
<feature type="transmembrane region" description="Helical" evidence="1">
    <location>
        <begin position="442"/>
        <end position="462"/>
    </location>
</feature>
<keyword evidence="1" id="KW-0812">Transmembrane</keyword>
<name>A0AAU7CFC4_9BACT</name>
<organism evidence="2">
    <name type="scientific">Singulisphaera sp. Ch08</name>
    <dbReference type="NCBI Taxonomy" id="3120278"/>
    <lineage>
        <taxon>Bacteria</taxon>
        <taxon>Pseudomonadati</taxon>
        <taxon>Planctomycetota</taxon>
        <taxon>Planctomycetia</taxon>
        <taxon>Isosphaerales</taxon>
        <taxon>Isosphaeraceae</taxon>
        <taxon>Singulisphaera</taxon>
    </lineage>
</organism>
<feature type="transmembrane region" description="Helical" evidence="1">
    <location>
        <begin position="483"/>
        <end position="500"/>
    </location>
</feature>
<feature type="transmembrane region" description="Helical" evidence="1">
    <location>
        <begin position="282"/>
        <end position="300"/>
    </location>
</feature>
<evidence type="ECO:0000313" key="2">
    <source>
        <dbReference type="EMBL" id="XBH03895.1"/>
    </source>
</evidence>
<feature type="transmembrane region" description="Helical" evidence="1">
    <location>
        <begin position="110"/>
        <end position="128"/>
    </location>
</feature>
<feature type="transmembrane region" description="Helical" evidence="1">
    <location>
        <begin position="148"/>
        <end position="166"/>
    </location>
</feature>
<feature type="transmembrane region" description="Helical" evidence="1">
    <location>
        <begin position="532"/>
        <end position="552"/>
    </location>
</feature>
<protein>
    <recommendedName>
        <fullName evidence="3">Glycosyltransferase RgtA/B/C/D-like domain-containing protein</fullName>
    </recommendedName>
</protein>
<keyword evidence="1" id="KW-0472">Membrane</keyword>
<gene>
    <name evidence="2" type="ORF">V5E97_37195</name>
</gene>
<feature type="transmembrane region" description="Helical" evidence="1">
    <location>
        <begin position="307"/>
        <end position="325"/>
    </location>
</feature>
<feature type="transmembrane region" description="Helical" evidence="1">
    <location>
        <begin position="81"/>
        <end position="104"/>
    </location>
</feature>
<evidence type="ECO:0000256" key="1">
    <source>
        <dbReference type="SAM" id="Phobius"/>
    </source>
</evidence>
<accession>A0AAU7CFC4</accession>
<dbReference type="AlphaFoldDB" id="A0AAU7CFC4"/>